<dbReference type="GO" id="GO:0016491">
    <property type="term" value="F:oxidoreductase activity"/>
    <property type="evidence" value="ECO:0007669"/>
    <property type="project" value="InterPro"/>
</dbReference>
<gene>
    <name evidence="2" type="ORF">SAY86_008085</name>
</gene>
<dbReference type="Pfam" id="PF00175">
    <property type="entry name" value="NAD_binding_1"/>
    <property type="match status" value="1"/>
</dbReference>
<evidence type="ECO:0000313" key="3">
    <source>
        <dbReference type="Proteomes" id="UP001346149"/>
    </source>
</evidence>
<dbReference type="PANTHER" id="PTHR47215">
    <property type="match status" value="1"/>
</dbReference>
<organism evidence="2 3">
    <name type="scientific">Trapa natans</name>
    <name type="common">Water chestnut</name>
    <dbReference type="NCBI Taxonomy" id="22666"/>
    <lineage>
        <taxon>Eukaryota</taxon>
        <taxon>Viridiplantae</taxon>
        <taxon>Streptophyta</taxon>
        <taxon>Embryophyta</taxon>
        <taxon>Tracheophyta</taxon>
        <taxon>Spermatophyta</taxon>
        <taxon>Magnoliopsida</taxon>
        <taxon>eudicotyledons</taxon>
        <taxon>Gunneridae</taxon>
        <taxon>Pentapetalae</taxon>
        <taxon>rosids</taxon>
        <taxon>malvids</taxon>
        <taxon>Myrtales</taxon>
        <taxon>Lythraceae</taxon>
        <taxon>Trapa</taxon>
    </lineage>
</organism>
<dbReference type="InterPro" id="IPR017927">
    <property type="entry name" value="FAD-bd_FR_type"/>
</dbReference>
<dbReference type="AlphaFoldDB" id="A0AAN7QA99"/>
<accession>A0AAN7QA99</accession>
<dbReference type="SUPFAM" id="SSF52343">
    <property type="entry name" value="Ferredoxin reductase-like, C-terminal NADP-linked domain"/>
    <property type="match status" value="1"/>
</dbReference>
<dbReference type="InterPro" id="IPR017938">
    <property type="entry name" value="Riboflavin_synthase-like_b-brl"/>
</dbReference>
<dbReference type="Proteomes" id="UP001346149">
    <property type="component" value="Unassembled WGS sequence"/>
</dbReference>
<evidence type="ECO:0000313" key="2">
    <source>
        <dbReference type="EMBL" id="KAK4762317.1"/>
    </source>
</evidence>
<keyword evidence="3" id="KW-1185">Reference proteome</keyword>
<dbReference type="InterPro" id="IPR001433">
    <property type="entry name" value="OxRdtase_FAD/NAD-bd"/>
</dbReference>
<dbReference type="PRINTS" id="PR00410">
    <property type="entry name" value="PHEHYDRXLASE"/>
</dbReference>
<dbReference type="InterPro" id="IPR039261">
    <property type="entry name" value="FNR_nucleotide-bd"/>
</dbReference>
<name>A0AAN7QA99_TRANT</name>
<proteinExistence type="predicted"/>
<feature type="domain" description="FAD-binding FR-type" evidence="1">
    <location>
        <begin position="26"/>
        <end position="131"/>
    </location>
</feature>
<dbReference type="PROSITE" id="PS51384">
    <property type="entry name" value="FAD_FR"/>
    <property type="match status" value="1"/>
</dbReference>
<reference evidence="2 3" key="1">
    <citation type="journal article" date="2023" name="Hortic Res">
        <title>Pangenome of water caltrop reveals structural variations and asymmetric subgenome divergence after allopolyploidization.</title>
        <authorList>
            <person name="Zhang X."/>
            <person name="Chen Y."/>
            <person name="Wang L."/>
            <person name="Yuan Y."/>
            <person name="Fang M."/>
            <person name="Shi L."/>
            <person name="Lu R."/>
            <person name="Comes H.P."/>
            <person name="Ma Y."/>
            <person name="Chen Y."/>
            <person name="Huang G."/>
            <person name="Zhou Y."/>
            <person name="Zheng Z."/>
            <person name="Qiu Y."/>
        </authorList>
    </citation>
    <scope>NUCLEOTIDE SEQUENCE [LARGE SCALE GENOMIC DNA]</scope>
    <source>
        <strain evidence="2">F231</strain>
    </source>
</reference>
<comment type="caution">
    <text evidence="2">The sequence shown here is derived from an EMBL/GenBank/DDBJ whole genome shotgun (WGS) entry which is preliminary data.</text>
</comment>
<dbReference type="PANTHER" id="PTHR47215:SF1">
    <property type="entry name" value="F9L1.8 PROTEIN"/>
    <property type="match status" value="1"/>
</dbReference>
<dbReference type="EMBL" id="JAXQNO010000024">
    <property type="protein sequence ID" value="KAK4762317.1"/>
    <property type="molecule type" value="Genomic_DNA"/>
</dbReference>
<protein>
    <recommendedName>
        <fullName evidence="1">FAD-binding FR-type domain-containing protein</fullName>
    </recommendedName>
</protein>
<dbReference type="CDD" id="cd00322">
    <property type="entry name" value="FNR_like"/>
    <property type="match status" value="1"/>
</dbReference>
<dbReference type="Gene3D" id="2.40.30.10">
    <property type="entry name" value="Translation factors"/>
    <property type="match status" value="1"/>
</dbReference>
<evidence type="ECO:0000259" key="1">
    <source>
        <dbReference type="PROSITE" id="PS51384"/>
    </source>
</evidence>
<dbReference type="Gene3D" id="3.40.50.80">
    <property type="entry name" value="Nucleotide-binding domain of ferredoxin-NADP reductase (FNR) module"/>
    <property type="match status" value="1"/>
</dbReference>
<sequence length="279" mass="30813">MSTIRFLARVLRRRLSTACASLLDSVPWTQAPVSRVSPAAESLFHVSVDVSHAPRLASSHTRAGQYLQLRTPGAVWPTFLAIASPPARAAAEGVFEFLVASVPGSTAERLCRLKRGDLVELSAVMGEGFDVDQIEPPEDYPTVLMFATGSGISPIRSLVESRFDAARRSDVRLYYGAMNFRRMAYQDRFKYWASSGIEIIPVLSEPDCNWMGEAGNVQAAFSKDIKISSPFSTGAIICGHRHMREVSLFNFYMIVSSQVVEIAFYHLSVAPLSQFDLQK</sequence>
<dbReference type="SUPFAM" id="SSF63380">
    <property type="entry name" value="Riboflavin synthase domain-like"/>
    <property type="match status" value="1"/>
</dbReference>